<organism evidence="1">
    <name type="scientific">Anguilla anguilla</name>
    <name type="common">European freshwater eel</name>
    <name type="synonym">Muraena anguilla</name>
    <dbReference type="NCBI Taxonomy" id="7936"/>
    <lineage>
        <taxon>Eukaryota</taxon>
        <taxon>Metazoa</taxon>
        <taxon>Chordata</taxon>
        <taxon>Craniata</taxon>
        <taxon>Vertebrata</taxon>
        <taxon>Euteleostomi</taxon>
        <taxon>Actinopterygii</taxon>
        <taxon>Neopterygii</taxon>
        <taxon>Teleostei</taxon>
        <taxon>Anguilliformes</taxon>
        <taxon>Anguillidae</taxon>
        <taxon>Anguilla</taxon>
    </lineage>
</organism>
<protein>
    <submittedName>
        <fullName evidence="1">Uncharacterized protein</fullName>
    </submittedName>
</protein>
<evidence type="ECO:0000313" key="1">
    <source>
        <dbReference type="EMBL" id="JAH97898.1"/>
    </source>
</evidence>
<dbReference type="EMBL" id="GBXM01010679">
    <property type="protein sequence ID" value="JAH97898.1"/>
    <property type="molecule type" value="Transcribed_RNA"/>
</dbReference>
<accession>A0A0E9X880</accession>
<reference evidence="1" key="1">
    <citation type="submission" date="2014-11" db="EMBL/GenBank/DDBJ databases">
        <authorList>
            <person name="Amaro Gonzalez C."/>
        </authorList>
    </citation>
    <scope>NUCLEOTIDE SEQUENCE</scope>
</reference>
<sequence>MLYTALVLYWNHRTARHHLSCLLFLKALFTTQTSENATLPLEDYTPPCLDMFQTKLYIVNQSGLPPILVFLYLGPNGEETHIPNVNRKMSCLSGLCLNGIFKKNSHNHLLRARLLCWLFVT</sequence>
<proteinExistence type="predicted"/>
<name>A0A0E9X880_ANGAN</name>
<dbReference type="AlphaFoldDB" id="A0A0E9X880"/>
<reference evidence="1" key="2">
    <citation type="journal article" date="2015" name="Fish Shellfish Immunol.">
        <title>Early steps in the European eel (Anguilla anguilla)-Vibrio vulnificus interaction in the gills: Role of the RtxA13 toxin.</title>
        <authorList>
            <person name="Callol A."/>
            <person name="Pajuelo D."/>
            <person name="Ebbesson L."/>
            <person name="Teles M."/>
            <person name="MacKenzie S."/>
            <person name="Amaro C."/>
        </authorList>
    </citation>
    <scope>NUCLEOTIDE SEQUENCE</scope>
</reference>